<evidence type="ECO:0000256" key="6">
    <source>
        <dbReference type="ARBA" id="ARBA00023012"/>
    </source>
</evidence>
<evidence type="ECO:0000256" key="2">
    <source>
        <dbReference type="ARBA" id="ARBA00022679"/>
    </source>
</evidence>
<reference evidence="10" key="1">
    <citation type="journal article" date="2015" name="Nature">
        <title>Complex archaea that bridge the gap between prokaryotes and eukaryotes.</title>
        <authorList>
            <person name="Spang A."/>
            <person name="Saw J.H."/>
            <person name="Jorgensen S.L."/>
            <person name="Zaremba-Niedzwiedzka K."/>
            <person name="Martijn J."/>
            <person name="Lind A.E."/>
            <person name="van Eijk R."/>
            <person name="Schleper C."/>
            <person name="Guy L."/>
            <person name="Ettema T.J."/>
        </authorList>
    </citation>
    <scope>NUCLEOTIDE SEQUENCE</scope>
</reference>
<dbReference type="InterPro" id="IPR013767">
    <property type="entry name" value="PAS_fold"/>
</dbReference>
<evidence type="ECO:0000256" key="3">
    <source>
        <dbReference type="ARBA" id="ARBA00022741"/>
    </source>
</evidence>
<evidence type="ECO:0000313" key="10">
    <source>
        <dbReference type="EMBL" id="KKM15965.1"/>
    </source>
</evidence>
<evidence type="ECO:0000256" key="4">
    <source>
        <dbReference type="ARBA" id="ARBA00022777"/>
    </source>
</evidence>
<evidence type="ECO:0000256" key="7">
    <source>
        <dbReference type="SAM" id="Coils"/>
    </source>
</evidence>
<dbReference type="CDD" id="cd00082">
    <property type="entry name" value="HisKA"/>
    <property type="match status" value="1"/>
</dbReference>
<dbReference type="InterPro" id="IPR004358">
    <property type="entry name" value="Sig_transdc_His_kin-like_C"/>
</dbReference>
<keyword evidence="2" id="KW-0808">Transferase</keyword>
<dbReference type="InterPro" id="IPR036890">
    <property type="entry name" value="HATPase_C_sf"/>
</dbReference>
<evidence type="ECO:0000256" key="1">
    <source>
        <dbReference type="ARBA" id="ARBA00022553"/>
    </source>
</evidence>
<feature type="domain" description="PAS" evidence="9">
    <location>
        <begin position="19"/>
        <end position="89"/>
    </location>
</feature>
<keyword evidence="4" id="KW-0418">Kinase</keyword>
<dbReference type="InterPro" id="IPR035965">
    <property type="entry name" value="PAS-like_dom_sf"/>
</dbReference>
<keyword evidence="1" id="KW-0597">Phosphoprotein</keyword>
<dbReference type="Pfam" id="PF02518">
    <property type="entry name" value="HATPase_c"/>
    <property type="match status" value="1"/>
</dbReference>
<dbReference type="GO" id="GO:0000155">
    <property type="term" value="F:phosphorelay sensor kinase activity"/>
    <property type="evidence" value="ECO:0007669"/>
    <property type="project" value="InterPro"/>
</dbReference>
<organism evidence="10">
    <name type="scientific">marine sediment metagenome</name>
    <dbReference type="NCBI Taxonomy" id="412755"/>
    <lineage>
        <taxon>unclassified sequences</taxon>
        <taxon>metagenomes</taxon>
        <taxon>ecological metagenomes</taxon>
    </lineage>
</organism>
<dbReference type="EMBL" id="LAZR01014783">
    <property type="protein sequence ID" value="KKM15965.1"/>
    <property type="molecule type" value="Genomic_DNA"/>
</dbReference>
<keyword evidence="6" id="KW-0902">Two-component regulatory system</keyword>
<feature type="coiled-coil region" evidence="7">
    <location>
        <begin position="125"/>
        <end position="152"/>
    </location>
</feature>
<keyword evidence="7" id="KW-0175">Coiled coil</keyword>
<evidence type="ECO:0000256" key="5">
    <source>
        <dbReference type="ARBA" id="ARBA00022840"/>
    </source>
</evidence>
<accession>A0A0F9KKZ4</accession>
<gene>
    <name evidence="10" type="ORF">LCGC14_1690630</name>
</gene>
<name>A0A0F9KKZ4_9ZZZZ</name>
<evidence type="ECO:0008006" key="11">
    <source>
        <dbReference type="Google" id="ProtNLM"/>
    </source>
</evidence>
<dbReference type="Pfam" id="PF00989">
    <property type="entry name" value="PAS"/>
    <property type="match status" value="1"/>
</dbReference>
<dbReference type="Gene3D" id="1.10.287.130">
    <property type="match status" value="1"/>
</dbReference>
<dbReference type="InterPro" id="IPR000014">
    <property type="entry name" value="PAS"/>
</dbReference>
<sequence length="379" mass="41691">MLDDRNRRIRIAREQAAGQRDRLRAIIDSMVEGVVFVNADGNISLCNESAERIWNVSAEELVGKPLLDCHSPEVRPMLENILAQAKRTPGFAAGRTMVGSKGQCRLSNYSSVHGEDGRYLGLVMLSQDISDRVALEQEHRQLREQLFQQEKMVLIGQIAASVAHELNTPLGTVLLRAQMIQHQLADDADLSDVKVLEGEAQRCRRIIDSLLGFSRRSEGVLATTEVDSLIRESLSLIEHDLVLKGITVETVYDTKAAAIRVDGNQIQQVILNLISNASDAMGERSGRLQISTGLVPGQHMVEIRVSDNGSGMSQEVLARAFDAFFTTKERGKGTGLGLAICRRIIEEHQGKIEIQTSPGHGTTVSVRLPHVPVEIPVDE</sequence>
<protein>
    <recommendedName>
        <fullName evidence="11">Histidine kinase domain-containing protein</fullName>
    </recommendedName>
</protein>
<dbReference type="CDD" id="cd00130">
    <property type="entry name" value="PAS"/>
    <property type="match status" value="1"/>
</dbReference>
<dbReference type="GO" id="GO:0006355">
    <property type="term" value="P:regulation of DNA-templated transcription"/>
    <property type="evidence" value="ECO:0007669"/>
    <property type="project" value="InterPro"/>
</dbReference>
<dbReference type="SMART" id="SM00091">
    <property type="entry name" value="PAS"/>
    <property type="match status" value="1"/>
</dbReference>
<dbReference type="Gene3D" id="3.30.565.10">
    <property type="entry name" value="Histidine kinase-like ATPase, C-terminal domain"/>
    <property type="match status" value="1"/>
</dbReference>
<dbReference type="Pfam" id="PF00512">
    <property type="entry name" value="HisKA"/>
    <property type="match status" value="1"/>
</dbReference>
<evidence type="ECO:0000259" key="8">
    <source>
        <dbReference type="PROSITE" id="PS50109"/>
    </source>
</evidence>
<dbReference type="PROSITE" id="PS50109">
    <property type="entry name" value="HIS_KIN"/>
    <property type="match status" value="1"/>
</dbReference>
<dbReference type="InterPro" id="IPR003661">
    <property type="entry name" value="HisK_dim/P_dom"/>
</dbReference>
<dbReference type="PANTHER" id="PTHR43065">
    <property type="entry name" value="SENSOR HISTIDINE KINASE"/>
    <property type="match status" value="1"/>
</dbReference>
<feature type="domain" description="Histidine kinase" evidence="8">
    <location>
        <begin position="161"/>
        <end position="372"/>
    </location>
</feature>
<evidence type="ECO:0000259" key="9">
    <source>
        <dbReference type="PROSITE" id="PS50112"/>
    </source>
</evidence>
<dbReference type="Gene3D" id="3.30.450.20">
    <property type="entry name" value="PAS domain"/>
    <property type="match status" value="1"/>
</dbReference>
<comment type="caution">
    <text evidence="10">The sequence shown here is derived from an EMBL/GenBank/DDBJ whole genome shotgun (WGS) entry which is preliminary data.</text>
</comment>
<proteinExistence type="predicted"/>
<dbReference type="PANTHER" id="PTHR43065:SF10">
    <property type="entry name" value="PEROXIDE STRESS-ACTIVATED HISTIDINE KINASE MAK3"/>
    <property type="match status" value="1"/>
</dbReference>
<dbReference type="PROSITE" id="PS50112">
    <property type="entry name" value="PAS"/>
    <property type="match status" value="1"/>
</dbReference>
<keyword evidence="3" id="KW-0547">Nucleotide-binding</keyword>
<dbReference type="PRINTS" id="PR00344">
    <property type="entry name" value="BCTRLSENSOR"/>
</dbReference>
<dbReference type="AlphaFoldDB" id="A0A0F9KKZ4"/>
<keyword evidence="5" id="KW-0067">ATP-binding</keyword>
<dbReference type="SUPFAM" id="SSF55785">
    <property type="entry name" value="PYP-like sensor domain (PAS domain)"/>
    <property type="match status" value="1"/>
</dbReference>
<dbReference type="InterPro" id="IPR003594">
    <property type="entry name" value="HATPase_dom"/>
</dbReference>
<dbReference type="SMART" id="SM00387">
    <property type="entry name" value="HATPase_c"/>
    <property type="match status" value="1"/>
</dbReference>
<dbReference type="SUPFAM" id="SSF55874">
    <property type="entry name" value="ATPase domain of HSP90 chaperone/DNA topoisomerase II/histidine kinase"/>
    <property type="match status" value="1"/>
</dbReference>
<dbReference type="NCBIfam" id="TIGR00229">
    <property type="entry name" value="sensory_box"/>
    <property type="match status" value="1"/>
</dbReference>
<dbReference type="SMART" id="SM00388">
    <property type="entry name" value="HisKA"/>
    <property type="match status" value="1"/>
</dbReference>
<dbReference type="GO" id="GO:0005524">
    <property type="term" value="F:ATP binding"/>
    <property type="evidence" value="ECO:0007669"/>
    <property type="project" value="UniProtKB-KW"/>
</dbReference>
<dbReference type="SUPFAM" id="SSF47384">
    <property type="entry name" value="Homodimeric domain of signal transducing histidine kinase"/>
    <property type="match status" value="1"/>
</dbReference>
<dbReference type="InterPro" id="IPR036097">
    <property type="entry name" value="HisK_dim/P_sf"/>
</dbReference>
<dbReference type="InterPro" id="IPR005467">
    <property type="entry name" value="His_kinase_dom"/>
</dbReference>